<accession>A0A1H6UYJ3</accession>
<organism evidence="2 3">
    <name type="scientific">Demequina mangrovi</name>
    <dbReference type="NCBI Taxonomy" id="1043493"/>
    <lineage>
        <taxon>Bacteria</taxon>
        <taxon>Bacillati</taxon>
        <taxon>Actinomycetota</taxon>
        <taxon>Actinomycetes</taxon>
        <taxon>Micrococcales</taxon>
        <taxon>Demequinaceae</taxon>
        <taxon>Demequina</taxon>
    </lineage>
</organism>
<evidence type="ECO:0000313" key="2">
    <source>
        <dbReference type="EMBL" id="SEI95734.1"/>
    </source>
</evidence>
<dbReference type="PROSITE" id="PS51257">
    <property type="entry name" value="PROKAR_LIPOPROTEIN"/>
    <property type="match status" value="1"/>
</dbReference>
<protein>
    <submittedName>
        <fullName evidence="2">Uncharacterized protein</fullName>
    </submittedName>
</protein>
<evidence type="ECO:0000256" key="1">
    <source>
        <dbReference type="SAM" id="SignalP"/>
    </source>
</evidence>
<dbReference type="OrthoDB" id="5144283at2"/>
<dbReference type="RefSeq" id="WP_042212789.1">
    <property type="nucleotide sequence ID" value="NZ_BBLU01000002.1"/>
</dbReference>
<dbReference type="EMBL" id="FNZI01000001">
    <property type="protein sequence ID" value="SEI95734.1"/>
    <property type="molecule type" value="Genomic_DNA"/>
</dbReference>
<keyword evidence="1" id="KW-0732">Signal</keyword>
<sequence length="173" mass="17043">MRRAAAAVGALGLAAALAGCGTSVPDTALPDLSGLGLATVACDDTVQLAGIEEQAGEGAAVECWSGARDGSYVETADAVLALLLSENESGEDISTALCWEDTLSDTEASACRAILVGDTEDGAIVSAVVALEDPATVVGAISDDPSEDEVSEALGGAALEVLVFSEPASAETG</sequence>
<feature type="signal peptide" evidence="1">
    <location>
        <begin position="1"/>
        <end position="18"/>
    </location>
</feature>
<evidence type="ECO:0000313" key="3">
    <source>
        <dbReference type="Proteomes" id="UP000183315"/>
    </source>
</evidence>
<keyword evidence="3" id="KW-1185">Reference proteome</keyword>
<dbReference type="AlphaFoldDB" id="A0A1H6UYJ3"/>
<name>A0A1H6UYJ3_9MICO</name>
<reference evidence="3" key="1">
    <citation type="submission" date="2016-10" db="EMBL/GenBank/DDBJ databases">
        <authorList>
            <person name="Varghese N."/>
        </authorList>
    </citation>
    <scope>NUCLEOTIDE SEQUENCE [LARGE SCALE GENOMIC DNA]</scope>
    <source>
        <strain evidence="3">DSM 24868</strain>
    </source>
</reference>
<gene>
    <name evidence="2" type="ORF">SAMN05421637_0542</name>
</gene>
<feature type="chain" id="PRO_5039585608" evidence="1">
    <location>
        <begin position="19"/>
        <end position="173"/>
    </location>
</feature>
<dbReference type="Proteomes" id="UP000183315">
    <property type="component" value="Unassembled WGS sequence"/>
</dbReference>
<proteinExistence type="predicted"/>